<keyword evidence="1" id="KW-1133">Transmembrane helix</keyword>
<evidence type="ECO:0000256" key="1">
    <source>
        <dbReference type="SAM" id="Phobius"/>
    </source>
</evidence>
<accession>A0A8D8YQA0</accession>
<organism evidence="2">
    <name type="scientific">Cacopsylla melanoneura</name>
    <dbReference type="NCBI Taxonomy" id="428564"/>
    <lineage>
        <taxon>Eukaryota</taxon>
        <taxon>Metazoa</taxon>
        <taxon>Ecdysozoa</taxon>
        <taxon>Arthropoda</taxon>
        <taxon>Hexapoda</taxon>
        <taxon>Insecta</taxon>
        <taxon>Pterygota</taxon>
        <taxon>Neoptera</taxon>
        <taxon>Paraneoptera</taxon>
        <taxon>Hemiptera</taxon>
        <taxon>Sternorrhyncha</taxon>
        <taxon>Psylloidea</taxon>
        <taxon>Psyllidae</taxon>
        <taxon>Psyllinae</taxon>
        <taxon>Cacopsylla</taxon>
    </lineage>
</organism>
<sequence>MPNALMIKLLRPTPVYHMFDSMINNNPFQGLGRTPTKVSISIHLATSPTIGRAGRVQPRAVICIIQLICINRYVFIQLINLQLISVLSVLSVLFNGSICFSVASSDVRNSSEKFRTRQ</sequence>
<protein>
    <submittedName>
        <fullName evidence="2">Uncharacterized protein</fullName>
    </submittedName>
</protein>
<reference evidence="2" key="1">
    <citation type="submission" date="2021-05" db="EMBL/GenBank/DDBJ databases">
        <authorList>
            <person name="Alioto T."/>
            <person name="Alioto T."/>
            <person name="Gomez Garrido J."/>
        </authorList>
    </citation>
    <scope>NUCLEOTIDE SEQUENCE</scope>
</reference>
<feature type="transmembrane region" description="Helical" evidence="1">
    <location>
        <begin position="85"/>
        <end position="107"/>
    </location>
</feature>
<dbReference type="EMBL" id="HBUF01387212">
    <property type="protein sequence ID" value="CAG6732561.1"/>
    <property type="molecule type" value="Transcribed_RNA"/>
</dbReference>
<dbReference type="AlphaFoldDB" id="A0A8D8YQA0"/>
<evidence type="ECO:0000313" key="2">
    <source>
        <dbReference type="EMBL" id="CAG6732561.1"/>
    </source>
</evidence>
<name>A0A8D8YQA0_9HEMI</name>
<keyword evidence="1" id="KW-0472">Membrane</keyword>
<keyword evidence="1" id="KW-0812">Transmembrane</keyword>
<proteinExistence type="predicted"/>